<proteinExistence type="predicted"/>
<reference evidence="2" key="1">
    <citation type="submission" date="2024-07" db="EMBL/GenBank/DDBJ databases">
        <authorList>
            <person name="Biller S.J."/>
        </authorList>
    </citation>
    <scope>NUCLEOTIDE SEQUENCE</scope>
    <source>
        <strain evidence="2">WC2420</strain>
    </source>
</reference>
<dbReference type="EMBL" id="CP165628">
    <property type="protein sequence ID" value="XDU75001.1"/>
    <property type="molecule type" value="Genomic_DNA"/>
</dbReference>
<name>A0AB39VXU6_9GAMM</name>
<dbReference type="AlphaFoldDB" id="A0AB39VXU6"/>
<dbReference type="RefSeq" id="WP_192807925.1">
    <property type="nucleotide sequence ID" value="NZ_CP165628.1"/>
</dbReference>
<evidence type="ECO:0000313" key="2">
    <source>
        <dbReference type="EMBL" id="XDU75001.1"/>
    </source>
</evidence>
<gene>
    <name evidence="2" type="ORF">AB3G37_22215</name>
</gene>
<organism evidence="2">
    <name type="scientific">Rouxiella sp. WC2420</name>
    <dbReference type="NCBI Taxonomy" id="3234145"/>
    <lineage>
        <taxon>Bacteria</taxon>
        <taxon>Pseudomonadati</taxon>
        <taxon>Pseudomonadota</taxon>
        <taxon>Gammaproteobacteria</taxon>
        <taxon>Enterobacterales</taxon>
        <taxon>Yersiniaceae</taxon>
        <taxon>Rouxiella</taxon>
    </lineage>
</organism>
<evidence type="ECO:0000256" key="1">
    <source>
        <dbReference type="SAM" id="MobiDB-lite"/>
    </source>
</evidence>
<accession>A0AB39VXU6</accession>
<feature type="region of interest" description="Disordered" evidence="1">
    <location>
        <begin position="1"/>
        <end position="21"/>
    </location>
</feature>
<sequence length="81" mass="8808">MKNIASAKSISKNTGGNDNPKITITGSKLMDISLDSYHKGSDAQQPSYYLLILTLARVFDSKFSTIPAHFERKISKGCAEG</sequence>
<protein>
    <submittedName>
        <fullName evidence="2">Uncharacterized protein</fullName>
    </submittedName>
</protein>